<feature type="transmembrane region" description="Helical" evidence="5">
    <location>
        <begin position="73"/>
        <end position="99"/>
    </location>
</feature>
<gene>
    <name evidence="6" type="ORF">C2G38_2209846</name>
</gene>
<dbReference type="AlphaFoldDB" id="A0A397UIY2"/>
<feature type="transmembrane region" description="Helical" evidence="5">
    <location>
        <begin position="120"/>
        <end position="140"/>
    </location>
</feature>
<name>A0A397UIY2_9GLOM</name>
<dbReference type="Gene3D" id="1.10.357.140">
    <property type="entry name" value="UbiA prenyltransferase"/>
    <property type="match status" value="1"/>
</dbReference>
<dbReference type="PANTHER" id="PTHR42723">
    <property type="entry name" value="CHLOROPHYLL SYNTHASE"/>
    <property type="match status" value="1"/>
</dbReference>
<keyword evidence="4 5" id="KW-0472">Membrane</keyword>
<dbReference type="PANTHER" id="PTHR42723:SF1">
    <property type="entry name" value="CHLOROPHYLL SYNTHASE, CHLOROPLASTIC"/>
    <property type="match status" value="1"/>
</dbReference>
<evidence type="ECO:0000313" key="6">
    <source>
        <dbReference type="EMBL" id="RIB09077.1"/>
    </source>
</evidence>
<reference evidence="6 7" key="1">
    <citation type="submission" date="2018-06" db="EMBL/GenBank/DDBJ databases">
        <title>Comparative genomics reveals the genomic features of Rhizophagus irregularis, R. cerebriforme, R. diaphanum and Gigaspora rosea, and their symbiotic lifestyle signature.</title>
        <authorList>
            <person name="Morin E."/>
            <person name="San Clemente H."/>
            <person name="Chen E.C.H."/>
            <person name="De La Providencia I."/>
            <person name="Hainaut M."/>
            <person name="Kuo A."/>
            <person name="Kohler A."/>
            <person name="Murat C."/>
            <person name="Tang N."/>
            <person name="Roy S."/>
            <person name="Loubradou J."/>
            <person name="Henrissat B."/>
            <person name="Grigoriev I.V."/>
            <person name="Corradi N."/>
            <person name="Roux C."/>
            <person name="Martin F.M."/>
        </authorList>
    </citation>
    <scope>NUCLEOTIDE SEQUENCE [LARGE SCALE GENOMIC DNA]</scope>
    <source>
        <strain evidence="6 7">DAOM 194757</strain>
    </source>
</reference>
<dbReference type="GO" id="GO:0016020">
    <property type="term" value="C:membrane"/>
    <property type="evidence" value="ECO:0007669"/>
    <property type="project" value="UniProtKB-SubCell"/>
</dbReference>
<dbReference type="Pfam" id="PF01040">
    <property type="entry name" value="UbiA"/>
    <property type="match status" value="1"/>
</dbReference>
<protein>
    <submittedName>
        <fullName evidence="6">UbiA prenyltransferase family</fullName>
    </submittedName>
</protein>
<comment type="caution">
    <text evidence="6">The sequence shown here is derived from an EMBL/GenBank/DDBJ whole genome shotgun (WGS) entry which is preliminary data.</text>
</comment>
<sequence>MIRFLSLLLAIRHEILIMYYATISDWMTTIIPPILMAIGMINQITSVEEDRINKPFRPIPSGLITVKGARYRLVAISIIFPIIAYIFGGLSLVSLCFLYQAWVIFNEVLKLSKNAICKNLFSAFSACIQLVSCHYIIIGTKLSIFELLNSELGMLMLAIFFFAMTTAHVQDFRDQKGDRFVGRKTFPLLIGDNICRWFTILMLIISLLVICYISNNFLRVIIEKNFEGGDNNGFAPHEFSIIEFILIVLNASSCIRLFIYRQPKQDNITYQKWYSGFFCFVGGRNFVLTFGTVSGRNFALTFSAAWWL</sequence>
<keyword evidence="6" id="KW-0808">Transferase</keyword>
<evidence type="ECO:0000256" key="3">
    <source>
        <dbReference type="ARBA" id="ARBA00022989"/>
    </source>
</evidence>
<evidence type="ECO:0000256" key="5">
    <source>
        <dbReference type="SAM" id="Phobius"/>
    </source>
</evidence>
<dbReference type="InterPro" id="IPR044878">
    <property type="entry name" value="UbiA_sf"/>
</dbReference>
<dbReference type="InterPro" id="IPR050475">
    <property type="entry name" value="Prenyltransferase_related"/>
</dbReference>
<keyword evidence="7" id="KW-1185">Reference proteome</keyword>
<organism evidence="6 7">
    <name type="scientific">Gigaspora rosea</name>
    <dbReference type="NCBI Taxonomy" id="44941"/>
    <lineage>
        <taxon>Eukaryota</taxon>
        <taxon>Fungi</taxon>
        <taxon>Fungi incertae sedis</taxon>
        <taxon>Mucoromycota</taxon>
        <taxon>Glomeromycotina</taxon>
        <taxon>Glomeromycetes</taxon>
        <taxon>Diversisporales</taxon>
        <taxon>Gigasporaceae</taxon>
        <taxon>Gigaspora</taxon>
    </lineage>
</organism>
<dbReference type="Proteomes" id="UP000266673">
    <property type="component" value="Unassembled WGS sequence"/>
</dbReference>
<keyword evidence="3 5" id="KW-1133">Transmembrane helix</keyword>
<dbReference type="OrthoDB" id="1393842at2759"/>
<dbReference type="GO" id="GO:0016765">
    <property type="term" value="F:transferase activity, transferring alkyl or aryl (other than methyl) groups"/>
    <property type="evidence" value="ECO:0007669"/>
    <property type="project" value="InterPro"/>
</dbReference>
<comment type="subcellular location">
    <subcellularLocation>
        <location evidence="1">Membrane</location>
        <topology evidence="1">Multi-pass membrane protein</topology>
    </subcellularLocation>
</comment>
<accession>A0A397UIY2</accession>
<evidence type="ECO:0000256" key="1">
    <source>
        <dbReference type="ARBA" id="ARBA00004141"/>
    </source>
</evidence>
<evidence type="ECO:0000313" key="7">
    <source>
        <dbReference type="Proteomes" id="UP000266673"/>
    </source>
</evidence>
<keyword evidence="2 5" id="KW-0812">Transmembrane</keyword>
<dbReference type="STRING" id="44941.A0A397UIY2"/>
<dbReference type="EMBL" id="QKWP01001419">
    <property type="protein sequence ID" value="RIB09077.1"/>
    <property type="molecule type" value="Genomic_DNA"/>
</dbReference>
<feature type="transmembrane region" description="Helical" evidence="5">
    <location>
        <begin position="239"/>
        <end position="259"/>
    </location>
</feature>
<evidence type="ECO:0000256" key="4">
    <source>
        <dbReference type="ARBA" id="ARBA00023136"/>
    </source>
</evidence>
<evidence type="ECO:0000256" key="2">
    <source>
        <dbReference type="ARBA" id="ARBA00022692"/>
    </source>
</evidence>
<feature type="transmembrane region" description="Helical" evidence="5">
    <location>
        <begin position="194"/>
        <end position="215"/>
    </location>
</feature>
<feature type="transmembrane region" description="Helical" evidence="5">
    <location>
        <begin position="152"/>
        <end position="173"/>
    </location>
</feature>
<dbReference type="InterPro" id="IPR000537">
    <property type="entry name" value="UbiA_prenyltransferase"/>
</dbReference>
<proteinExistence type="predicted"/>